<name>A0A1W1HAG3_9BACT</name>
<proteinExistence type="predicted"/>
<reference evidence="1 2" key="1">
    <citation type="submission" date="2017-03" db="EMBL/GenBank/DDBJ databases">
        <authorList>
            <person name="Afonso C.L."/>
            <person name="Miller P.J."/>
            <person name="Scott M.A."/>
            <person name="Spackman E."/>
            <person name="Goraichik I."/>
            <person name="Dimitrov K.M."/>
            <person name="Suarez D.L."/>
            <person name="Swayne D.E."/>
        </authorList>
    </citation>
    <scope>NUCLEOTIDE SEQUENCE [LARGE SCALE GENOMIC DNA]</scope>
    <source>
        <strain evidence="1">PRJEB14757</strain>
    </source>
</reference>
<dbReference type="EMBL" id="FWEV01000089">
    <property type="protein sequence ID" value="SLM29433.1"/>
    <property type="molecule type" value="Genomic_DNA"/>
</dbReference>
<gene>
    <name evidence="1" type="ORF">MTBBW1_1790058</name>
</gene>
<dbReference type="AlphaFoldDB" id="A0A1W1HAG3"/>
<dbReference type="RefSeq" id="WP_139786833.1">
    <property type="nucleotide sequence ID" value="NZ_LT828553.1"/>
</dbReference>
<protein>
    <submittedName>
        <fullName evidence="1">Uncharacterized protein</fullName>
    </submittedName>
</protein>
<sequence>MTVLKTTFVPSIVVDIRHVRFNVRCADGVAIAVYVKGVGIRDVAIKDVAIKDVAIRDVAIRDVAIRDVAMQRLYYVLFF</sequence>
<organism evidence="1 2">
    <name type="scientific">Desulfamplus magnetovallimortis</name>
    <dbReference type="NCBI Taxonomy" id="1246637"/>
    <lineage>
        <taxon>Bacteria</taxon>
        <taxon>Pseudomonadati</taxon>
        <taxon>Thermodesulfobacteriota</taxon>
        <taxon>Desulfobacteria</taxon>
        <taxon>Desulfobacterales</taxon>
        <taxon>Desulfobacteraceae</taxon>
        <taxon>Desulfamplus</taxon>
    </lineage>
</organism>
<evidence type="ECO:0000313" key="1">
    <source>
        <dbReference type="EMBL" id="SLM29433.1"/>
    </source>
</evidence>
<accession>A0A1W1HAG3</accession>
<dbReference type="Proteomes" id="UP000191931">
    <property type="component" value="Unassembled WGS sequence"/>
</dbReference>
<keyword evidence="2" id="KW-1185">Reference proteome</keyword>
<dbReference type="STRING" id="1246637.MTBBW1_1790058"/>
<evidence type="ECO:0000313" key="2">
    <source>
        <dbReference type="Proteomes" id="UP000191931"/>
    </source>
</evidence>